<evidence type="ECO:0000256" key="8">
    <source>
        <dbReference type="ARBA" id="ARBA00022989"/>
    </source>
</evidence>
<evidence type="ECO:0000256" key="1">
    <source>
        <dbReference type="ARBA" id="ARBA00002254"/>
    </source>
</evidence>
<dbReference type="PANTHER" id="PTHR35091">
    <property type="entry name" value="FLAGELLAR PROTEIN FLIL"/>
    <property type="match status" value="1"/>
</dbReference>
<keyword evidence="12" id="KW-1185">Reference proteome</keyword>
<evidence type="ECO:0000256" key="10">
    <source>
        <dbReference type="RuleBase" id="RU364125"/>
    </source>
</evidence>
<comment type="similarity">
    <text evidence="3 10">Belongs to the FliL family.</text>
</comment>
<name>A0ABY5PH21_9ACTN</name>
<dbReference type="EMBL" id="CP088295">
    <property type="protein sequence ID" value="UUY03945.1"/>
    <property type="molecule type" value="Genomic_DNA"/>
</dbReference>
<comment type="function">
    <text evidence="1 10">Controls the rotational direction of flagella during chemotaxis.</text>
</comment>
<protein>
    <recommendedName>
        <fullName evidence="10">Flagellar protein FliL</fullName>
    </recommendedName>
</protein>
<evidence type="ECO:0000256" key="7">
    <source>
        <dbReference type="ARBA" id="ARBA00022779"/>
    </source>
</evidence>
<evidence type="ECO:0000256" key="3">
    <source>
        <dbReference type="ARBA" id="ARBA00008281"/>
    </source>
</evidence>
<dbReference type="Pfam" id="PF03748">
    <property type="entry name" value="FliL"/>
    <property type="match status" value="1"/>
</dbReference>
<keyword evidence="7 10" id="KW-0283">Flagellar rotation</keyword>
<keyword evidence="11" id="KW-0282">Flagellum</keyword>
<keyword evidence="8" id="KW-1133">Transmembrane helix</keyword>
<keyword evidence="5 10" id="KW-0145">Chemotaxis</keyword>
<comment type="subcellular location">
    <subcellularLocation>
        <location evidence="2">Cell membrane</location>
        <topology evidence="2">Single-pass membrane protein</topology>
    </subcellularLocation>
</comment>
<dbReference type="InterPro" id="IPR005503">
    <property type="entry name" value="FliL"/>
</dbReference>
<evidence type="ECO:0000256" key="9">
    <source>
        <dbReference type="ARBA" id="ARBA00023136"/>
    </source>
</evidence>
<evidence type="ECO:0000313" key="11">
    <source>
        <dbReference type="EMBL" id="UUY03945.1"/>
    </source>
</evidence>
<keyword evidence="11" id="KW-0969">Cilium</keyword>
<dbReference type="PANTHER" id="PTHR35091:SF2">
    <property type="entry name" value="FLAGELLAR PROTEIN FLIL"/>
    <property type="match status" value="1"/>
</dbReference>
<reference evidence="12" key="1">
    <citation type="submission" date="2021-11" db="EMBL/GenBank/DDBJ databases">
        <title>Cultivation dependent microbiological survey of springs from the worlds oldest radium mine currently devoted to the extraction of radon-saturated water.</title>
        <authorList>
            <person name="Kapinusova G."/>
            <person name="Smrhova T."/>
            <person name="Strejcek M."/>
            <person name="Suman J."/>
            <person name="Jani K."/>
            <person name="Pajer P."/>
            <person name="Uhlik O."/>
        </authorList>
    </citation>
    <scope>NUCLEOTIDE SEQUENCE [LARGE SCALE GENOMIC DNA]</scope>
    <source>
        <strain evidence="12">J379</strain>
    </source>
</reference>
<evidence type="ECO:0000313" key="12">
    <source>
        <dbReference type="Proteomes" id="UP001058860"/>
    </source>
</evidence>
<evidence type="ECO:0000256" key="2">
    <source>
        <dbReference type="ARBA" id="ARBA00004162"/>
    </source>
</evidence>
<sequence>MKKKLPIIAVIAVVLAGGVYKFALATPPPKPKYKVEGEVYVIPKEFLVNLEDGRFARLNVGLEFGHGYSAAVAAAEAAAGHSAKGAAKPVEGFGILPQEPVVRDIITDILSASSARQLSTHERRERLKKRIAKKLNKTTDVKVHEVLFTDVTVQ</sequence>
<evidence type="ECO:0000256" key="5">
    <source>
        <dbReference type="ARBA" id="ARBA00022500"/>
    </source>
</evidence>
<proteinExistence type="inferred from homology"/>
<organism evidence="11 12">
    <name type="scientific">Svornostia abyssi</name>
    <dbReference type="NCBI Taxonomy" id="2898438"/>
    <lineage>
        <taxon>Bacteria</taxon>
        <taxon>Bacillati</taxon>
        <taxon>Actinomycetota</taxon>
        <taxon>Thermoleophilia</taxon>
        <taxon>Solirubrobacterales</taxon>
        <taxon>Baekduiaceae</taxon>
        <taxon>Svornostia</taxon>
    </lineage>
</organism>
<evidence type="ECO:0000256" key="6">
    <source>
        <dbReference type="ARBA" id="ARBA00022692"/>
    </source>
</evidence>
<evidence type="ECO:0000256" key="4">
    <source>
        <dbReference type="ARBA" id="ARBA00022475"/>
    </source>
</evidence>
<keyword evidence="6" id="KW-0812">Transmembrane</keyword>
<keyword evidence="9 10" id="KW-0472">Membrane</keyword>
<keyword evidence="4 10" id="KW-1003">Cell membrane</keyword>
<dbReference type="RefSeq" id="WP_353864444.1">
    <property type="nucleotide sequence ID" value="NZ_CP088295.1"/>
</dbReference>
<keyword evidence="11" id="KW-0966">Cell projection</keyword>
<dbReference type="Proteomes" id="UP001058860">
    <property type="component" value="Chromosome"/>
</dbReference>
<accession>A0ABY5PH21</accession>
<gene>
    <name evidence="11" type="ORF">LRS13_25400</name>
</gene>